<feature type="active site" description="Charge relay system" evidence="5">
    <location>
        <position position="248"/>
    </location>
</feature>
<evidence type="ECO:0000256" key="6">
    <source>
        <dbReference type="RuleBase" id="RU003355"/>
    </source>
</evidence>
<gene>
    <name evidence="9" type="ORF">F5Z01DRAFT_326249</name>
</gene>
<dbReference type="RefSeq" id="XP_046122158.1">
    <property type="nucleotide sequence ID" value="XM_046259057.1"/>
</dbReference>
<keyword evidence="7" id="KW-0732">Signal</keyword>
<evidence type="ECO:0000313" key="10">
    <source>
        <dbReference type="Proteomes" id="UP000887229"/>
    </source>
</evidence>
<evidence type="ECO:0000256" key="2">
    <source>
        <dbReference type="ARBA" id="ARBA00022670"/>
    </source>
</evidence>
<dbReference type="Gene3D" id="3.40.50.200">
    <property type="entry name" value="Peptidase S8/S53 domain"/>
    <property type="match status" value="1"/>
</dbReference>
<name>A0A9P7ZTX4_9HYPO</name>
<comment type="caution">
    <text evidence="9">The sequence shown here is derived from an EMBL/GenBank/DDBJ whole genome shotgun (WGS) entry which is preliminary data.</text>
</comment>
<feature type="domain" description="Peptidase S8/S53" evidence="8">
    <location>
        <begin position="207"/>
        <end position="442"/>
    </location>
</feature>
<feature type="active site" description="Charge relay system" evidence="5">
    <location>
        <position position="216"/>
    </location>
</feature>
<dbReference type="InterPro" id="IPR022398">
    <property type="entry name" value="Peptidase_S8_His-AS"/>
</dbReference>
<dbReference type="InterPro" id="IPR023828">
    <property type="entry name" value="Peptidase_S8_Ser-AS"/>
</dbReference>
<organism evidence="9 10">
    <name type="scientific">Emericellopsis atlantica</name>
    <dbReference type="NCBI Taxonomy" id="2614577"/>
    <lineage>
        <taxon>Eukaryota</taxon>
        <taxon>Fungi</taxon>
        <taxon>Dikarya</taxon>
        <taxon>Ascomycota</taxon>
        <taxon>Pezizomycotina</taxon>
        <taxon>Sordariomycetes</taxon>
        <taxon>Hypocreomycetidae</taxon>
        <taxon>Hypocreales</taxon>
        <taxon>Bionectriaceae</taxon>
        <taxon>Emericellopsis</taxon>
    </lineage>
</organism>
<evidence type="ECO:0000256" key="3">
    <source>
        <dbReference type="ARBA" id="ARBA00022801"/>
    </source>
</evidence>
<evidence type="ECO:0000313" key="9">
    <source>
        <dbReference type="EMBL" id="KAG9258234.1"/>
    </source>
</evidence>
<dbReference type="InterPro" id="IPR015500">
    <property type="entry name" value="Peptidase_S8_subtilisin-rel"/>
</dbReference>
<feature type="signal peptide" evidence="7">
    <location>
        <begin position="1"/>
        <end position="21"/>
    </location>
</feature>
<reference evidence="9" key="1">
    <citation type="journal article" date="2021" name="IMA Fungus">
        <title>Genomic characterization of three marine fungi, including Emericellopsis atlantica sp. nov. with signatures of a generalist lifestyle and marine biomass degradation.</title>
        <authorList>
            <person name="Hagestad O.C."/>
            <person name="Hou L."/>
            <person name="Andersen J.H."/>
            <person name="Hansen E.H."/>
            <person name="Altermark B."/>
            <person name="Li C."/>
            <person name="Kuhnert E."/>
            <person name="Cox R.J."/>
            <person name="Crous P.W."/>
            <person name="Spatafora J.W."/>
            <person name="Lail K."/>
            <person name="Amirebrahimi M."/>
            <person name="Lipzen A."/>
            <person name="Pangilinan J."/>
            <person name="Andreopoulos W."/>
            <person name="Hayes R.D."/>
            <person name="Ng V."/>
            <person name="Grigoriev I.V."/>
            <person name="Jackson S.A."/>
            <person name="Sutton T.D.S."/>
            <person name="Dobson A.D.W."/>
            <person name="Rama T."/>
        </authorList>
    </citation>
    <scope>NUCLEOTIDE SEQUENCE</scope>
    <source>
        <strain evidence="9">TS7</strain>
    </source>
</reference>
<evidence type="ECO:0000256" key="4">
    <source>
        <dbReference type="ARBA" id="ARBA00022825"/>
    </source>
</evidence>
<dbReference type="GO" id="GO:0004252">
    <property type="term" value="F:serine-type endopeptidase activity"/>
    <property type="evidence" value="ECO:0007669"/>
    <property type="project" value="UniProtKB-UniRule"/>
</dbReference>
<dbReference type="Proteomes" id="UP000887229">
    <property type="component" value="Unassembled WGS sequence"/>
</dbReference>
<dbReference type="SUPFAM" id="SSF54897">
    <property type="entry name" value="Protease propeptides/inhibitors"/>
    <property type="match status" value="1"/>
</dbReference>
<dbReference type="EMBL" id="MU251244">
    <property type="protein sequence ID" value="KAG9258234.1"/>
    <property type="molecule type" value="Genomic_DNA"/>
</dbReference>
<evidence type="ECO:0000256" key="5">
    <source>
        <dbReference type="PROSITE-ProRule" id="PRU01240"/>
    </source>
</evidence>
<dbReference type="AlphaFoldDB" id="A0A9P7ZTX4"/>
<dbReference type="PROSITE" id="PS00137">
    <property type="entry name" value="SUBTILASE_HIS"/>
    <property type="match status" value="1"/>
</dbReference>
<dbReference type="PROSITE" id="PS00136">
    <property type="entry name" value="SUBTILASE_ASP"/>
    <property type="match status" value="1"/>
</dbReference>
<keyword evidence="4 5" id="KW-0720">Serine protease</keyword>
<comment type="similarity">
    <text evidence="1 5 6">Belongs to the peptidase S8 family.</text>
</comment>
<evidence type="ECO:0000259" key="8">
    <source>
        <dbReference type="Pfam" id="PF00082"/>
    </source>
</evidence>
<keyword evidence="3 5" id="KW-0378">Hydrolase</keyword>
<proteinExistence type="inferred from homology"/>
<dbReference type="PANTHER" id="PTHR43806">
    <property type="entry name" value="PEPTIDASE S8"/>
    <property type="match status" value="1"/>
</dbReference>
<dbReference type="SUPFAM" id="SSF52743">
    <property type="entry name" value="Subtilisin-like"/>
    <property type="match status" value="1"/>
</dbReference>
<dbReference type="InterPro" id="IPR023827">
    <property type="entry name" value="Peptidase_S8_Asp-AS"/>
</dbReference>
<dbReference type="PANTHER" id="PTHR43806:SF11">
    <property type="entry name" value="CEREVISIN-RELATED"/>
    <property type="match status" value="1"/>
</dbReference>
<dbReference type="InterPro" id="IPR000209">
    <property type="entry name" value="Peptidase_S8/S53_dom"/>
</dbReference>
<dbReference type="GO" id="GO:0006508">
    <property type="term" value="P:proteolysis"/>
    <property type="evidence" value="ECO:0007669"/>
    <property type="project" value="UniProtKB-KW"/>
</dbReference>
<dbReference type="OrthoDB" id="206201at2759"/>
<feature type="chain" id="PRO_5040448813" evidence="7">
    <location>
        <begin position="22"/>
        <end position="466"/>
    </location>
</feature>
<dbReference type="PROSITE" id="PS00138">
    <property type="entry name" value="SUBTILASE_SER"/>
    <property type="match status" value="1"/>
</dbReference>
<evidence type="ECO:0000256" key="7">
    <source>
        <dbReference type="SAM" id="SignalP"/>
    </source>
</evidence>
<dbReference type="PROSITE" id="PS51892">
    <property type="entry name" value="SUBTILASE"/>
    <property type="match status" value="1"/>
</dbReference>
<dbReference type="InterPro" id="IPR036852">
    <property type="entry name" value="Peptidase_S8/S53_dom_sf"/>
</dbReference>
<dbReference type="Pfam" id="PF00082">
    <property type="entry name" value="Peptidase_S8"/>
    <property type="match status" value="1"/>
</dbReference>
<sequence length="466" mass="47878">MSFIKSLLTSALLVGLPLASALPHGAQGAGNTDLTSDINLGDLNLGDIITNPDSSSSGSGSGSNSGLGGMVSTLATILSNPDAKEVIPNRYIVVYNNTYDDDAISANVMHFTSEVKKRNINKRSLSGKLLSTDVRSYRMNSWRAMTLDADDDMIMDIYNSDEVEYVEADTQVRVSSLLAQTNAPVGLNRLSADAAGSDRYFFDSSAGEGITAFVVDTGVKIEHTEFGGRATRGANFVQGESDDDLNGHGSHVAGTIAGSTFGVAKAANIVAVKVLGADGGGANSGVIDGMQFVIDEVQSKGLRGKAVMNMSLGGGFSEALNRAIEQLFNAGVVPVVAAGNDGIDARNSSPGSAPNAITVGAMDARDDTLAAFSNIGPSVDVFASGVDVQSVGIKSNTDTAILSGTSMASPHVAGLAAYLMAFQNLTDPAEVDKTIKSLATNAGGSVKGVDATTTDLIANNGNTFQQ</sequence>
<keyword evidence="2 5" id="KW-0645">Protease</keyword>
<evidence type="ECO:0000256" key="1">
    <source>
        <dbReference type="ARBA" id="ARBA00011073"/>
    </source>
</evidence>
<dbReference type="FunFam" id="3.40.50.200:FF:000007">
    <property type="entry name" value="Subtilisin-like serine protease"/>
    <property type="match status" value="1"/>
</dbReference>
<keyword evidence="10" id="KW-1185">Reference proteome</keyword>
<accession>A0A9P7ZTX4</accession>
<dbReference type="GeneID" id="70289960"/>
<dbReference type="InterPro" id="IPR050131">
    <property type="entry name" value="Peptidase_S8_subtilisin-like"/>
</dbReference>
<dbReference type="CDD" id="cd04077">
    <property type="entry name" value="Peptidases_S8_PCSK9_ProteinaseK_like"/>
    <property type="match status" value="1"/>
</dbReference>
<dbReference type="PRINTS" id="PR00723">
    <property type="entry name" value="SUBTILISIN"/>
</dbReference>
<feature type="active site" description="Charge relay system" evidence="5">
    <location>
        <position position="406"/>
    </location>
</feature>
<dbReference type="InterPro" id="IPR034193">
    <property type="entry name" value="PCSK9_ProteinaseK-like"/>
</dbReference>
<protein>
    <submittedName>
        <fullName evidence="9">Peptidase S8/S53 domain-containing protein</fullName>
    </submittedName>
</protein>